<proteinExistence type="predicted"/>
<reference evidence="1" key="1">
    <citation type="submission" date="2022-06" db="EMBL/GenBank/DDBJ databases">
        <title>Phylogenomic reconstructions and comparative analyses of Kickxellomycotina fungi.</title>
        <authorList>
            <person name="Reynolds N.K."/>
            <person name="Stajich J.E."/>
            <person name="Barry K."/>
            <person name="Grigoriev I.V."/>
            <person name="Crous P."/>
            <person name="Smith M.E."/>
        </authorList>
    </citation>
    <scope>NUCLEOTIDE SEQUENCE</scope>
    <source>
        <strain evidence="1">RSA 2271</strain>
    </source>
</reference>
<organism evidence="1 2">
    <name type="scientific">Spiromyces aspiralis</name>
    <dbReference type="NCBI Taxonomy" id="68401"/>
    <lineage>
        <taxon>Eukaryota</taxon>
        <taxon>Fungi</taxon>
        <taxon>Fungi incertae sedis</taxon>
        <taxon>Zoopagomycota</taxon>
        <taxon>Kickxellomycotina</taxon>
        <taxon>Kickxellomycetes</taxon>
        <taxon>Kickxellales</taxon>
        <taxon>Kickxellaceae</taxon>
        <taxon>Spiromyces</taxon>
    </lineage>
</organism>
<keyword evidence="2" id="KW-1185">Reference proteome</keyword>
<evidence type="ECO:0000313" key="1">
    <source>
        <dbReference type="EMBL" id="KAJ1669746.1"/>
    </source>
</evidence>
<protein>
    <submittedName>
        <fullName evidence="1">Uncharacterized protein</fullName>
    </submittedName>
</protein>
<evidence type="ECO:0000313" key="2">
    <source>
        <dbReference type="Proteomes" id="UP001145114"/>
    </source>
</evidence>
<name>A0ACC1H908_9FUNG</name>
<gene>
    <name evidence="1" type="ORF">EV182_008619</name>
</gene>
<accession>A0ACC1H908</accession>
<feature type="non-terminal residue" evidence="1">
    <location>
        <position position="1"/>
    </location>
</feature>
<dbReference type="Proteomes" id="UP001145114">
    <property type="component" value="Unassembled WGS sequence"/>
</dbReference>
<dbReference type="EMBL" id="JAMZIH010009695">
    <property type="protein sequence ID" value="KAJ1669746.1"/>
    <property type="molecule type" value="Genomic_DNA"/>
</dbReference>
<feature type="non-terminal residue" evidence="1">
    <location>
        <position position="151"/>
    </location>
</feature>
<comment type="caution">
    <text evidence="1">The sequence shown here is derived from an EMBL/GenBank/DDBJ whole genome shotgun (WGS) entry which is preliminary data.</text>
</comment>
<sequence length="151" mass="16517">PQLLIIDEIDGAHGPANSNDGLISILCKLAGNSNDSGAREPDRGPRRAKSDAKSDSNPMRPIICICNDLYTPVLRPLRQVAKCFQMNPPTPSQLVPKLQQICDAEGLEADTWSLMALAELSECDIRSCINTLQFLRARTNRLSINLVTSCN</sequence>